<evidence type="ECO:0000256" key="4">
    <source>
        <dbReference type="RuleBase" id="RU362118"/>
    </source>
</evidence>
<dbReference type="InterPro" id="IPR015421">
    <property type="entry name" value="PyrdxlP-dep_Trfase_major"/>
</dbReference>
<name>A0ABV8FKJ4_9ACTN</name>
<dbReference type="Gene3D" id="3.90.1150.10">
    <property type="entry name" value="Aspartate Aminotransferase, domain 1"/>
    <property type="match status" value="1"/>
</dbReference>
<dbReference type="CDD" id="cd00614">
    <property type="entry name" value="CGS_like"/>
    <property type="match status" value="1"/>
</dbReference>
<accession>A0ABV8FKJ4</accession>
<dbReference type="PROSITE" id="PS00868">
    <property type="entry name" value="CYS_MET_METAB_PP"/>
    <property type="match status" value="1"/>
</dbReference>
<evidence type="ECO:0000256" key="1">
    <source>
        <dbReference type="ARBA" id="ARBA00001933"/>
    </source>
</evidence>
<comment type="similarity">
    <text evidence="2 4">Belongs to the trans-sulfuration enzymes family.</text>
</comment>
<sequence>MERQDDHDNRGKTTLGENTRAVRLPSGPAVNERPVRIPVHRSTTYEFATSQEYADVLDGVSRGYSYARIDTPTAEAFAHALAAMEGAGLDREVRGQAFASGMAAISTTLLALTAAGSHIVASRAIYGNTYSLLDGLLRRFGVRTDFVDITDLEAVRAAVRPETAVIFTETLSNPTMTVSDLPALAGIASDAGARLVVDSTFASPAVCRPLEHGADIVLHSATKYIGGHSDATGGVVVGDPNTVATIRSARIDLGPSLAPDEAFLLHRGLETLPLRVARQCATAAEFAAAVAGHPAVERIDYPGLPTHPGHETALRLFDTGRFGGTVTVTPHGGRDAGMAFADGLRLATIAASLGGTHTLVGHVGSTTHRQLDDATLLTSGIGPGAVRFAIGIEDPADLIADALASLDRCAEEWESAGQAGIDLGTSQ</sequence>
<comment type="caution">
    <text evidence="6">The sequence shown here is derived from an EMBL/GenBank/DDBJ whole genome shotgun (WGS) entry which is preliminary data.</text>
</comment>
<evidence type="ECO:0000313" key="7">
    <source>
        <dbReference type="Proteomes" id="UP001595847"/>
    </source>
</evidence>
<evidence type="ECO:0000313" key="6">
    <source>
        <dbReference type="EMBL" id="MFC3995191.1"/>
    </source>
</evidence>
<dbReference type="PIRSF" id="PIRSF001434">
    <property type="entry name" value="CGS"/>
    <property type="match status" value="1"/>
</dbReference>
<dbReference type="EMBL" id="JBHSBH010000004">
    <property type="protein sequence ID" value="MFC3995191.1"/>
    <property type="molecule type" value="Genomic_DNA"/>
</dbReference>
<keyword evidence="3 4" id="KW-0663">Pyridoxal phosphate</keyword>
<feature type="region of interest" description="Disordered" evidence="5">
    <location>
        <begin position="1"/>
        <end position="32"/>
    </location>
</feature>
<comment type="cofactor">
    <cofactor evidence="1 4">
        <name>pyridoxal 5'-phosphate</name>
        <dbReference type="ChEBI" id="CHEBI:597326"/>
    </cofactor>
</comment>
<organism evidence="6 7">
    <name type="scientific">Nocardiopsis sediminis</name>
    <dbReference type="NCBI Taxonomy" id="1778267"/>
    <lineage>
        <taxon>Bacteria</taxon>
        <taxon>Bacillati</taxon>
        <taxon>Actinomycetota</taxon>
        <taxon>Actinomycetes</taxon>
        <taxon>Streptosporangiales</taxon>
        <taxon>Nocardiopsidaceae</taxon>
        <taxon>Nocardiopsis</taxon>
    </lineage>
</organism>
<feature type="compositionally biased region" description="Basic and acidic residues" evidence="5">
    <location>
        <begin position="1"/>
        <end position="11"/>
    </location>
</feature>
<evidence type="ECO:0000256" key="2">
    <source>
        <dbReference type="ARBA" id="ARBA00009077"/>
    </source>
</evidence>
<dbReference type="Gene3D" id="3.40.640.10">
    <property type="entry name" value="Type I PLP-dependent aspartate aminotransferase-like (Major domain)"/>
    <property type="match status" value="1"/>
</dbReference>
<keyword evidence="7" id="KW-1185">Reference proteome</keyword>
<dbReference type="PANTHER" id="PTHR11808">
    <property type="entry name" value="TRANS-SULFURATION ENZYME FAMILY MEMBER"/>
    <property type="match status" value="1"/>
</dbReference>
<dbReference type="InterPro" id="IPR015424">
    <property type="entry name" value="PyrdxlP-dep_Trfase"/>
</dbReference>
<dbReference type="InterPro" id="IPR000277">
    <property type="entry name" value="Cys/Met-Metab_PyrdxlP-dep_enz"/>
</dbReference>
<dbReference type="RefSeq" id="WP_378530093.1">
    <property type="nucleotide sequence ID" value="NZ_JBHSBH010000004.1"/>
</dbReference>
<evidence type="ECO:0000256" key="3">
    <source>
        <dbReference type="ARBA" id="ARBA00022898"/>
    </source>
</evidence>
<dbReference type="SUPFAM" id="SSF53383">
    <property type="entry name" value="PLP-dependent transferases"/>
    <property type="match status" value="1"/>
</dbReference>
<reference evidence="7" key="1">
    <citation type="journal article" date="2019" name="Int. J. Syst. Evol. Microbiol.">
        <title>The Global Catalogue of Microorganisms (GCM) 10K type strain sequencing project: providing services to taxonomists for standard genome sequencing and annotation.</title>
        <authorList>
            <consortium name="The Broad Institute Genomics Platform"/>
            <consortium name="The Broad Institute Genome Sequencing Center for Infectious Disease"/>
            <person name="Wu L."/>
            <person name="Ma J."/>
        </authorList>
    </citation>
    <scope>NUCLEOTIDE SEQUENCE [LARGE SCALE GENOMIC DNA]</scope>
    <source>
        <strain evidence="7">TBRC 1826</strain>
    </source>
</reference>
<gene>
    <name evidence="6" type="ORF">ACFOVU_04660</name>
</gene>
<dbReference type="Pfam" id="PF01053">
    <property type="entry name" value="Cys_Met_Meta_PP"/>
    <property type="match status" value="1"/>
</dbReference>
<dbReference type="Proteomes" id="UP001595847">
    <property type="component" value="Unassembled WGS sequence"/>
</dbReference>
<dbReference type="PANTHER" id="PTHR11808:SF80">
    <property type="entry name" value="CYSTATHIONINE GAMMA-LYASE"/>
    <property type="match status" value="1"/>
</dbReference>
<dbReference type="InterPro" id="IPR015422">
    <property type="entry name" value="PyrdxlP-dep_Trfase_small"/>
</dbReference>
<proteinExistence type="inferred from homology"/>
<evidence type="ECO:0000256" key="5">
    <source>
        <dbReference type="SAM" id="MobiDB-lite"/>
    </source>
</evidence>
<protein>
    <submittedName>
        <fullName evidence="6">Trans-sulfuration enzyme family protein</fullName>
    </submittedName>
</protein>
<dbReference type="InterPro" id="IPR054542">
    <property type="entry name" value="Cys_met_metab_PP"/>
</dbReference>